<protein>
    <submittedName>
        <fullName evidence="1">Uncharacterized protein</fullName>
    </submittedName>
</protein>
<dbReference type="OrthoDB" id="2288700at2759"/>
<comment type="caution">
    <text evidence="1">The sequence shown here is derived from an EMBL/GenBank/DDBJ whole genome shotgun (WGS) entry which is preliminary data.</text>
</comment>
<reference evidence="1 2" key="1">
    <citation type="submission" date="2016-08" db="EMBL/GenBank/DDBJ databases">
        <title>A Parts List for Fungal Cellulosomes Revealed by Comparative Genomics.</title>
        <authorList>
            <consortium name="DOE Joint Genome Institute"/>
            <person name="Haitjema C.H."/>
            <person name="Gilmore S.P."/>
            <person name="Henske J.K."/>
            <person name="Solomon K.V."/>
            <person name="De Groot R."/>
            <person name="Kuo A."/>
            <person name="Mondo S.J."/>
            <person name="Salamov A.A."/>
            <person name="Labutti K."/>
            <person name="Zhao Z."/>
            <person name="Chiniquy J."/>
            <person name="Barry K."/>
            <person name="Brewer H.M."/>
            <person name="Purvine S.O."/>
            <person name="Wright A.T."/>
            <person name="Boxma B."/>
            <person name="Van Alen T."/>
            <person name="Hackstein J.H."/>
            <person name="Baker S.E."/>
            <person name="Grigoriev I.V."/>
            <person name="O'Malley M.A."/>
        </authorList>
    </citation>
    <scope>NUCLEOTIDE SEQUENCE [LARGE SCALE GENOMIC DNA]</scope>
    <source>
        <strain evidence="1 2">G1</strain>
    </source>
</reference>
<name>A0A1Y2C5U1_9FUNG</name>
<dbReference type="PANTHER" id="PTHR35506">
    <property type="entry name" value="OS02G0135600 PROTEIN"/>
    <property type="match status" value="1"/>
</dbReference>
<dbReference type="AlphaFoldDB" id="A0A1Y2C5U1"/>
<dbReference type="Proteomes" id="UP000193920">
    <property type="component" value="Unassembled WGS sequence"/>
</dbReference>
<evidence type="ECO:0000313" key="1">
    <source>
        <dbReference type="EMBL" id="ORY42403.1"/>
    </source>
</evidence>
<dbReference type="EMBL" id="MCOG01000120">
    <property type="protein sequence ID" value="ORY42403.1"/>
    <property type="molecule type" value="Genomic_DNA"/>
</dbReference>
<proteinExistence type="predicted"/>
<accession>A0A1Y2C5U1</accession>
<evidence type="ECO:0000313" key="2">
    <source>
        <dbReference type="Proteomes" id="UP000193920"/>
    </source>
</evidence>
<organism evidence="1 2">
    <name type="scientific">Neocallimastix californiae</name>
    <dbReference type="NCBI Taxonomy" id="1754190"/>
    <lineage>
        <taxon>Eukaryota</taxon>
        <taxon>Fungi</taxon>
        <taxon>Fungi incertae sedis</taxon>
        <taxon>Chytridiomycota</taxon>
        <taxon>Chytridiomycota incertae sedis</taxon>
        <taxon>Neocallimastigomycetes</taxon>
        <taxon>Neocallimastigales</taxon>
        <taxon>Neocallimastigaceae</taxon>
        <taxon>Neocallimastix</taxon>
    </lineage>
</organism>
<keyword evidence="2" id="KW-1185">Reference proteome</keyword>
<sequence>MAPSGYPKKNLVLVGEGFSYLVKPWDESQNSILPTFLNENTSVPLNNLNRMAKEGSSGNLMIEKWDFEGSTVNDLLQLLGYANIEKDKMAETLKQREKYRNIQINVVSNVESLVSTLNETKAVANASVLNVDYNSKEAMSQLIKSQLENTNILFVHLKLETQEVKDGFVCFDNIIGEYIDNDDIGCVVALSYADRYNASIKKYYEKPQLHSDTLQKGSFTLPRQSGCHKVGQFVEVEDVPISVCYRHNGSVRTDNRKKFSEEDCKNGGNNSILTYHFLAELAFKLGFTSKFGA</sequence>
<dbReference type="PANTHER" id="PTHR35506:SF1">
    <property type="entry name" value="OS02G0135600 PROTEIN"/>
    <property type="match status" value="1"/>
</dbReference>
<gene>
    <name evidence="1" type="ORF">LY90DRAFT_509985</name>
</gene>